<keyword evidence="3" id="KW-1185">Reference proteome</keyword>
<proteinExistence type="predicted"/>
<dbReference type="Pfam" id="PF19768">
    <property type="entry name" value="DUF6255"/>
    <property type="match status" value="1"/>
</dbReference>
<feature type="region of interest" description="Disordered" evidence="1">
    <location>
        <begin position="74"/>
        <end position="96"/>
    </location>
</feature>
<organism evidence="2 3">
    <name type="scientific">Streptomyces aureoversilis</name>
    <dbReference type="NCBI Taxonomy" id="67277"/>
    <lineage>
        <taxon>Bacteria</taxon>
        <taxon>Bacillati</taxon>
        <taxon>Actinomycetota</taxon>
        <taxon>Actinomycetes</taxon>
        <taxon>Kitasatosporales</taxon>
        <taxon>Streptomycetaceae</taxon>
        <taxon>Streptomyces</taxon>
    </lineage>
</organism>
<feature type="compositionally biased region" description="Low complexity" evidence="1">
    <location>
        <begin position="76"/>
        <end position="89"/>
    </location>
</feature>
<accession>A0ABW0A5R5</accession>
<dbReference type="Proteomes" id="UP001596222">
    <property type="component" value="Unassembled WGS sequence"/>
</dbReference>
<evidence type="ECO:0000313" key="2">
    <source>
        <dbReference type="EMBL" id="MFC5147943.1"/>
    </source>
</evidence>
<gene>
    <name evidence="2" type="ORF">ACFPP6_25060</name>
</gene>
<dbReference type="RefSeq" id="WP_382046468.1">
    <property type="nucleotide sequence ID" value="NZ_JBHSKJ010000015.1"/>
</dbReference>
<dbReference type="EMBL" id="JBHSKJ010000015">
    <property type="protein sequence ID" value="MFC5147943.1"/>
    <property type="molecule type" value="Genomic_DNA"/>
</dbReference>
<feature type="region of interest" description="Disordered" evidence="1">
    <location>
        <begin position="1"/>
        <end position="22"/>
    </location>
</feature>
<comment type="caution">
    <text evidence="2">The sequence shown here is derived from an EMBL/GenBank/DDBJ whole genome shotgun (WGS) entry which is preliminary data.</text>
</comment>
<sequence length="96" mass="10221">MPGPHRGGRGAERRVRPASAAGALVTRTAVGRLVLRRCAHPVGWSRALGFERCPLCGAERHTAYATLRMPMPDSAPAPAWGCPRPGAPGRRPPPRP</sequence>
<evidence type="ECO:0000256" key="1">
    <source>
        <dbReference type="SAM" id="MobiDB-lite"/>
    </source>
</evidence>
<evidence type="ECO:0000313" key="3">
    <source>
        <dbReference type="Proteomes" id="UP001596222"/>
    </source>
</evidence>
<name>A0ABW0A5R5_9ACTN</name>
<protein>
    <submittedName>
        <fullName evidence="2">DUF6255 family natural product biosynthesis protein</fullName>
    </submittedName>
</protein>
<reference evidence="3" key="1">
    <citation type="journal article" date="2019" name="Int. J. Syst. Evol. Microbiol.">
        <title>The Global Catalogue of Microorganisms (GCM) 10K type strain sequencing project: providing services to taxonomists for standard genome sequencing and annotation.</title>
        <authorList>
            <consortium name="The Broad Institute Genomics Platform"/>
            <consortium name="The Broad Institute Genome Sequencing Center for Infectious Disease"/>
            <person name="Wu L."/>
            <person name="Ma J."/>
        </authorList>
    </citation>
    <scope>NUCLEOTIDE SEQUENCE [LARGE SCALE GENOMIC DNA]</scope>
    <source>
        <strain evidence="3">CGMCC 4.1641</strain>
    </source>
</reference>
<dbReference type="InterPro" id="IPR046222">
    <property type="entry name" value="DUF6255"/>
</dbReference>